<feature type="domain" description="PilZ" evidence="1">
    <location>
        <begin position="113"/>
        <end position="225"/>
    </location>
</feature>
<dbReference type="InterPro" id="IPR054375">
    <property type="entry name" value="MrkH_YcgR-like_dom"/>
</dbReference>
<proteinExistence type="predicted"/>
<dbReference type="Pfam" id="PF22363">
    <property type="entry name" value="MrkH_YcgR_like"/>
    <property type="match status" value="1"/>
</dbReference>
<comment type="caution">
    <text evidence="3">The sequence shown here is derived from an EMBL/GenBank/DDBJ whole genome shotgun (WGS) entry which is preliminary data.</text>
</comment>
<dbReference type="Gene3D" id="2.40.10.220">
    <property type="entry name" value="predicted glycosyltransferase like domains"/>
    <property type="match status" value="1"/>
</dbReference>
<dbReference type="InterPro" id="IPR009875">
    <property type="entry name" value="PilZ_domain"/>
</dbReference>
<dbReference type="OrthoDB" id="5572581at2"/>
<dbReference type="Proteomes" id="UP000239181">
    <property type="component" value="Unassembled WGS sequence"/>
</dbReference>
<name>A0A2S9IDX4_9GAMM</name>
<dbReference type="GO" id="GO:0035438">
    <property type="term" value="F:cyclic-di-GMP binding"/>
    <property type="evidence" value="ECO:0007669"/>
    <property type="project" value="InterPro"/>
</dbReference>
<dbReference type="Pfam" id="PF07238">
    <property type="entry name" value="PilZ"/>
    <property type="match status" value="1"/>
</dbReference>
<organism evidence="3 4">
    <name type="scientific">Pantoea coffeiphila</name>
    <dbReference type="NCBI Taxonomy" id="1465635"/>
    <lineage>
        <taxon>Bacteria</taxon>
        <taxon>Pseudomonadati</taxon>
        <taxon>Pseudomonadota</taxon>
        <taxon>Gammaproteobacteria</taxon>
        <taxon>Enterobacterales</taxon>
        <taxon>Erwiniaceae</taxon>
        <taxon>Pantoea</taxon>
    </lineage>
</organism>
<gene>
    <name evidence="3" type="ORF">CQW29_07650</name>
</gene>
<protein>
    <submittedName>
        <fullName evidence="3">Uncharacterized protein</fullName>
    </submittedName>
</protein>
<accession>A0A2S9IDX4</accession>
<evidence type="ECO:0000313" key="3">
    <source>
        <dbReference type="EMBL" id="PRD15995.1"/>
    </source>
</evidence>
<dbReference type="EMBL" id="PDET01000004">
    <property type="protein sequence ID" value="PRD15995.1"/>
    <property type="molecule type" value="Genomic_DNA"/>
</dbReference>
<evidence type="ECO:0000313" key="4">
    <source>
        <dbReference type="Proteomes" id="UP000239181"/>
    </source>
</evidence>
<evidence type="ECO:0000259" key="2">
    <source>
        <dbReference type="Pfam" id="PF22363"/>
    </source>
</evidence>
<evidence type="ECO:0000259" key="1">
    <source>
        <dbReference type="Pfam" id="PF07238"/>
    </source>
</evidence>
<sequence length="241" mass="27602">MRGYGMSVGILKESKYEILAILREECRVKSEIDIYHKGELWAANIKKVDFSCFYINPDDSDFSSIPDNAMFSFVLHSQLGKIEFSAALSTEGDRQNTANAITFFLPDSINILQRRLTQRVRVKNDSGFFCSGRHKSGESYRCTINDLSEGGCSFISESFKKKFMDKGMALDNVEISLAEYGIIVTNLKVVNVTPVYQDRSHERNAFRISCKFNYKNPDTKKYIEDTVLKITVDQKLKSRRF</sequence>
<dbReference type="AlphaFoldDB" id="A0A2S9IDX4"/>
<reference evidence="3 4" key="1">
    <citation type="submission" date="2017-10" db="EMBL/GenBank/DDBJ databases">
        <title>Draft genome of two endophytic bacteria isolated from 'guarana' Paullinia cupana (Mart.) Ducke.</title>
        <authorList>
            <person name="Siqueira K.A."/>
            <person name="Liotti R.G."/>
            <person name="Mendes T.A."/>
            <person name="Soares M.A."/>
        </authorList>
    </citation>
    <scope>NUCLEOTIDE SEQUENCE [LARGE SCALE GENOMIC DNA]</scope>
    <source>
        <strain evidence="3 4">342</strain>
    </source>
</reference>
<feature type="domain" description="MrkH-like YcgR-like" evidence="2">
    <location>
        <begin position="9"/>
        <end position="109"/>
    </location>
</feature>
<keyword evidence="4" id="KW-1185">Reference proteome</keyword>